<dbReference type="Gene3D" id="3.40.1390.10">
    <property type="entry name" value="MurE/MurF, N-terminal domain"/>
    <property type="match status" value="1"/>
</dbReference>
<dbReference type="HAMAP" id="MF_02019">
    <property type="entry name" value="MurF"/>
    <property type="match status" value="1"/>
</dbReference>
<evidence type="ECO:0000256" key="2">
    <source>
        <dbReference type="ARBA" id="ARBA00022598"/>
    </source>
</evidence>
<dbReference type="EMBL" id="CAFAAG010000097">
    <property type="protein sequence ID" value="CAB4798286.1"/>
    <property type="molecule type" value="Genomic_DNA"/>
</dbReference>
<dbReference type="GO" id="GO:0008360">
    <property type="term" value="P:regulation of cell shape"/>
    <property type="evidence" value="ECO:0007669"/>
    <property type="project" value="UniProtKB-KW"/>
</dbReference>
<evidence type="ECO:0000256" key="3">
    <source>
        <dbReference type="ARBA" id="ARBA00022618"/>
    </source>
</evidence>
<dbReference type="GO" id="GO:0047480">
    <property type="term" value="F:UDP-N-acetylmuramoyl-tripeptide-D-alanyl-D-alanine ligase activity"/>
    <property type="evidence" value="ECO:0007669"/>
    <property type="project" value="InterPro"/>
</dbReference>
<keyword evidence="8" id="KW-0131">Cell cycle</keyword>
<keyword evidence="3" id="KW-0132">Cell division</keyword>
<dbReference type="InterPro" id="IPR036615">
    <property type="entry name" value="Mur_ligase_C_dom_sf"/>
</dbReference>
<dbReference type="SUPFAM" id="SSF53244">
    <property type="entry name" value="MurD-like peptide ligases, peptide-binding domain"/>
    <property type="match status" value="1"/>
</dbReference>
<dbReference type="InterPro" id="IPR036565">
    <property type="entry name" value="Mur-like_cat_sf"/>
</dbReference>
<evidence type="ECO:0000256" key="5">
    <source>
        <dbReference type="ARBA" id="ARBA00022840"/>
    </source>
</evidence>
<keyword evidence="6" id="KW-0133">Cell shape</keyword>
<protein>
    <recommendedName>
        <fullName evidence="10">UDP-MurNAc-pentapeptide synthetase</fullName>
    </recommendedName>
</protein>
<evidence type="ECO:0000256" key="6">
    <source>
        <dbReference type="ARBA" id="ARBA00022960"/>
    </source>
</evidence>
<evidence type="ECO:0000256" key="7">
    <source>
        <dbReference type="ARBA" id="ARBA00022984"/>
    </source>
</evidence>
<dbReference type="GO" id="GO:0051301">
    <property type="term" value="P:cell division"/>
    <property type="evidence" value="ECO:0007669"/>
    <property type="project" value="UniProtKB-KW"/>
</dbReference>
<dbReference type="InterPro" id="IPR004101">
    <property type="entry name" value="Mur_ligase_C"/>
</dbReference>
<gene>
    <name evidence="13" type="ORF">UFOPK2975_01104</name>
</gene>
<keyword evidence="4" id="KW-0547">Nucleotide-binding</keyword>
<keyword evidence="9" id="KW-0961">Cell wall biogenesis/degradation</keyword>
<evidence type="ECO:0000259" key="11">
    <source>
        <dbReference type="Pfam" id="PF02875"/>
    </source>
</evidence>
<dbReference type="NCBIfam" id="TIGR01143">
    <property type="entry name" value="murF"/>
    <property type="match status" value="1"/>
</dbReference>
<evidence type="ECO:0000313" key="13">
    <source>
        <dbReference type="EMBL" id="CAB4798286.1"/>
    </source>
</evidence>
<dbReference type="InterPro" id="IPR005863">
    <property type="entry name" value="UDP-N-AcMur_synth"/>
</dbReference>
<keyword evidence="1" id="KW-0963">Cytoplasm</keyword>
<dbReference type="PANTHER" id="PTHR43024:SF1">
    <property type="entry name" value="UDP-N-ACETYLMURAMOYL-TRIPEPTIDE--D-ALANYL-D-ALANINE LIGASE"/>
    <property type="match status" value="1"/>
</dbReference>
<keyword evidence="5" id="KW-0067">ATP-binding</keyword>
<feature type="domain" description="Mur ligase C-terminal" evidence="11">
    <location>
        <begin position="312"/>
        <end position="406"/>
    </location>
</feature>
<dbReference type="Pfam" id="PF08245">
    <property type="entry name" value="Mur_ligase_M"/>
    <property type="match status" value="1"/>
</dbReference>
<dbReference type="AlphaFoldDB" id="A0A6J6XSW1"/>
<dbReference type="Gene3D" id="3.90.190.20">
    <property type="entry name" value="Mur ligase, C-terminal domain"/>
    <property type="match status" value="1"/>
</dbReference>
<dbReference type="InterPro" id="IPR051046">
    <property type="entry name" value="MurCDEF_CellWall_CoF430Synth"/>
</dbReference>
<dbReference type="SUPFAM" id="SSF53623">
    <property type="entry name" value="MurD-like peptide ligases, catalytic domain"/>
    <property type="match status" value="1"/>
</dbReference>
<evidence type="ECO:0000256" key="1">
    <source>
        <dbReference type="ARBA" id="ARBA00022490"/>
    </source>
</evidence>
<evidence type="ECO:0000259" key="12">
    <source>
        <dbReference type="Pfam" id="PF08245"/>
    </source>
</evidence>
<dbReference type="PANTHER" id="PTHR43024">
    <property type="entry name" value="UDP-N-ACETYLMURAMOYL-TRIPEPTIDE--D-ALANYL-D-ALANINE LIGASE"/>
    <property type="match status" value="1"/>
</dbReference>
<accession>A0A6J6XSW1</accession>
<feature type="domain" description="Mur ligase central" evidence="12">
    <location>
        <begin position="103"/>
        <end position="290"/>
    </location>
</feature>
<proteinExistence type="inferred from homology"/>
<keyword evidence="7" id="KW-0573">Peptidoglycan synthesis</keyword>
<evidence type="ECO:0000256" key="4">
    <source>
        <dbReference type="ARBA" id="ARBA00022741"/>
    </source>
</evidence>
<sequence length="434" mass="45655">MAADVAKATNGTLVGQNAHLSGVSFDSRSVRPGQLFVPIVAERDGHEFIESALSAGAGAYLTTGKTFGRTSITVPDTLAALLQLGAWGRNKLDTQLANRVIGITGSVGKTSTKDFVAAALGSTLRVTANERSFNNDQGLPVTILNAADDVQALVLEMGMRGFGEISRLCAVARPNIGVVTKVASAHTERVGDIDGVARAKSELVMALDASGFAILNADDDRVMAMQSTTRARVITYGEAPTADVRMTSCVMDERACALVTVESPWGKASWKMNVPGGHMAHNAVGAIAVAGVMGLDLQRAADAISMSVLSEMRMQHRTALSGALIIDDSYNANPASMTAALHALSATEASRRIAVLGVMAELSEPEQDHLQISRLAKQLGIELVAVETDLYEVQSRTRDEVAAMLSTVENTATILIKGSRVAQLEKLVAMLATP</sequence>
<dbReference type="InterPro" id="IPR035911">
    <property type="entry name" value="MurE/MurF_N"/>
</dbReference>
<dbReference type="SUPFAM" id="SSF63418">
    <property type="entry name" value="MurE/MurF N-terminal domain"/>
    <property type="match status" value="1"/>
</dbReference>
<dbReference type="GO" id="GO:0005524">
    <property type="term" value="F:ATP binding"/>
    <property type="evidence" value="ECO:0007669"/>
    <property type="project" value="UniProtKB-KW"/>
</dbReference>
<evidence type="ECO:0000256" key="9">
    <source>
        <dbReference type="ARBA" id="ARBA00023316"/>
    </source>
</evidence>
<dbReference type="Gene3D" id="3.40.1190.10">
    <property type="entry name" value="Mur-like, catalytic domain"/>
    <property type="match status" value="1"/>
</dbReference>
<name>A0A6J6XSW1_9ZZZZ</name>
<dbReference type="GO" id="GO:0071555">
    <property type="term" value="P:cell wall organization"/>
    <property type="evidence" value="ECO:0007669"/>
    <property type="project" value="UniProtKB-KW"/>
</dbReference>
<evidence type="ECO:0000256" key="10">
    <source>
        <dbReference type="ARBA" id="ARBA00031461"/>
    </source>
</evidence>
<keyword evidence="2" id="KW-0436">Ligase</keyword>
<organism evidence="13">
    <name type="scientific">freshwater metagenome</name>
    <dbReference type="NCBI Taxonomy" id="449393"/>
    <lineage>
        <taxon>unclassified sequences</taxon>
        <taxon>metagenomes</taxon>
        <taxon>ecological metagenomes</taxon>
    </lineage>
</organism>
<reference evidence="13" key="1">
    <citation type="submission" date="2020-05" db="EMBL/GenBank/DDBJ databases">
        <authorList>
            <person name="Chiriac C."/>
            <person name="Salcher M."/>
            <person name="Ghai R."/>
            <person name="Kavagutti S V."/>
        </authorList>
    </citation>
    <scope>NUCLEOTIDE SEQUENCE</scope>
</reference>
<dbReference type="Pfam" id="PF02875">
    <property type="entry name" value="Mur_ligase_C"/>
    <property type="match status" value="1"/>
</dbReference>
<dbReference type="InterPro" id="IPR013221">
    <property type="entry name" value="Mur_ligase_cen"/>
</dbReference>
<evidence type="ECO:0000256" key="8">
    <source>
        <dbReference type="ARBA" id="ARBA00023306"/>
    </source>
</evidence>
<dbReference type="GO" id="GO:0009252">
    <property type="term" value="P:peptidoglycan biosynthetic process"/>
    <property type="evidence" value="ECO:0007669"/>
    <property type="project" value="UniProtKB-KW"/>
</dbReference>